<dbReference type="SUPFAM" id="SSF46785">
    <property type="entry name" value="Winged helix' DNA-binding domain"/>
    <property type="match status" value="1"/>
</dbReference>
<dbReference type="RefSeq" id="WP_128627201.1">
    <property type="nucleotide sequence ID" value="NZ_RKST01000014.1"/>
</dbReference>
<organism evidence="6 7">
    <name type="scientific">Borborobacter arsenicus</name>
    <dbReference type="NCBI Taxonomy" id="1851146"/>
    <lineage>
        <taxon>Bacteria</taxon>
        <taxon>Pseudomonadati</taxon>
        <taxon>Pseudomonadota</taxon>
        <taxon>Alphaproteobacteria</taxon>
        <taxon>Hyphomicrobiales</taxon>
        <taxon>Phyllobacteriaceae</taxon>
        <taxon>Borborobacter</taxon>
    </lineage>
</organism>
<dbReference type="InterPro" id="IPR036388">
    <property type="entry name" value="WH-like_DNA-bd_sf"/>
</dbReference>
<comment type="caution">
    <text evidence="6">The sequence shown here is derived from an EMBL/GenBank/DDBJ whole genome shotgun (WGS) entry which is preliminary data.</text>
</comment>
<dbReference type="GO" id="GO:0003700">
    <property type="term" value="F:DNA-binding transcription factor activity"/>
    <property type="evidence" value="ECO:0007669"/>
    <property type="project" value="InterPro"/>
</dbReference>
<dbReference type="PANTHER" id="PTHR30537">
    <property type="entry name" value="HTH-TYPE TRANSCRIPTIONAL REGULATOR"/>
    <property type="match status" value="1"/>
</dbReference>
<name>A0A432V4H2_9HYPH</name>
<dbReference type="GO" id="GO:0043565">
    <property type="term" value="F:sequence-specific DNA binding"/>
    <property type="evidence" value="ECO:0007669"/>
    <property type="project" value="TreeGrafter"/>
</dbReference>
<dbReference type="OrthoDB" id="9807765at2"/>
<dbReference type="GO" id="GO:0006351">
    <property type="term" value="P:DNA-templated transcription"/>
    <property type="evidence" value="ECO:0007669"/>
    <property type="project" value="TreeGrafter"/>
</dbReference>
<dbReference type="Proteomes" id="UP000281647">
    <property type="component" value="Unassembled WGS sequence"/>
</dbReference>
<evidence type="ECO:0000256" key="4">
    <source>
        <dbReference type="ARBA" id="ARBA00023163"/>
    </source>
</evidence>
<protein>
    <submittedName>
        <fullName evidence="6">LysR family transcriptional regulator</fullName>
    </submittedName>
</protein>
<dbReference type="Gene3D" id="1.10.10.10">
    <property type="entry name" value="Winged helix-like DNA-binding domain superfamily/Winged helix DNA-binding domain"/>
    <property type="match status" value="1"/>
</dbReference>
<evidence type="ECO:0000256" key="2">
    <source>
        <dbReference type="ARBA" id="ARBA00023015"/>
    </source>
</evidence>
<dbReference type="InterPro" id="IPR005119">
    <property type="entry name" value="LysR_subst-bd"/>
</dbReference>
<keyword evidence="7" id="KW-1185">Reference proteome</keyword>
<dbReference type="Gene3D" id="3.40.190.10">
    <property type="entry name" value="Periplasmic binding protein-like II"/>
    <property type="match status" value="2"/>
</dbReference>
<feature type="domain" description="HTH lysR-type" evidence="5">
    <location>
        <begin position="5"/>
        <end position="62"/>
    </location>
</feature>
<keyword evidence="3" id="KW-0238">DNA-binding</keyword>
<evidence type="ECO:0000256" key="3">
    <source>
        <dbReference type="ARBA" id="ARBA00023125"/>
    </source>
</evidence>
<comment type="similarity">
    <text evidence="1">Belongs to the LysR transcriptional regulatory family.</text>
</comment>
<dbReference type="Pfam" id="PF00126">
    <property type="entry name" value="HTH_1"/>
    <property type="match status" value="1"/>
</dbReference>
<dbReference type="EMBL" id="RKST01000014">
    <property type="protein sequence ID" value="RUM97028.1"/>
    <property type="molecule type" value="Genomic_DNA"/>
</dbReference>
<dbReference type="Pfam" id="PF03466">
    <property type="entry name" value="LysR_substrate"/>
    <property type="match status" value="1"/>
</dbReference>
<accession>A0A432V4H2</accession>
<evidence type="ECO:0000256" key="1">
    <source>
        <dbReference type="ARBA" id="ARBA00009437"/>
    </source>
</evidence>
<evidence type="ECO:0000259" key="5">
    <source>
        <dbReference type="PROSITE" id="PS50931"/>
    </source>
</evidence>
<sequence length="310" mass="34293">MRKLPPLRAIQTFEAFGRHGSVAATADELGVTSGAVSQQIKRAEDMLGLRLLERHGKNISLTSWGRIYHAKVTRAFDKLREAQDELLSIRAESSLVVSCLPSLASKWVGPQLFDWQAKSGAHVRLVGTGTEPRQGEEPVDFRISYGDRVKSFEHYTELFTDWVVPACSPAFLAANPVARPADILTRSLLGIEWDSGYQQPPSWVDWAASIGETPPSTPRDLRFSISSAAIDAAINGRGFVLAQLAMVHDDLAAGRLVVPFDLRLKLSQTYFLAWQRSALEKPLGTELRAWIIKISRRQAALNKEPLPAVQ</sequence>
<dbReference type="AlphaFoldDB" id="A0A432V4H2"/>
<dbReference type="InterPro" id="IPR036390">
    <property type="entry name" value="WH_DNA-bd_sf"/>
</dbReference>
<dbReference type="InterPro" id="IPR058163">
    <property type="entry name" value="LysR-type_TF_proteobact-type"/>
</dbReference>
<dbReference type="PANTHER" id="PTHR30537:SF74">
    <property type="entry name" value="HTH-TYPE TRANSCRIPTIONAL REGULATOR TRPI"/>
    <property type="match status" value="1"/>
</dbReference>
<evidence type="ECO:0000313" key="6">
    <source>
        <dbReference type="EMBL" id="RUM97028.1"/>
    </source>
</evidence>
<evidence type="ECO:0000313" key="7">
    <source>
        <dbReference type="Proteomes" id="UP000281647"/>
    </source>
</evidence>
<dbReference type="PROSITE" id="PS50931">
    <property type="entry name" value="HTH_LYSR"/>
    <property type="match status" value="1"/>
</dbReference>
<proteinExistence type="inferred from homology"/>
<dbReference type="InterPro" id="IPR000847">
    <property type="entry name" value="LysR_HTH_N"/>
</dbReference>
<dbReference type="SUPFAM" id="SSF53850">
    <property type="entry name" value="Periplasmic binding protein-like II"/>
    <property type="match status" value="1"/>
</dbReference>
<gene>
    <name evidence="6" type="ORF">EET67_14245</name>
</gene>
<keyword evidence="4" id="KW-0804">Transcription</keyword>
<keyword evidence="2" id="KW-0805">Transcription regulation</keyword>
<reference evidence="6 7" key="1">
    <citation type="submission" date="2018-11" db="EMBL/GenBank/DDBJ databases">
        <title>Pseudaminobacter arsenicus sp. nov., an arsenic-resistant bacterium isolated from arsenic-rich aquifers.</title>
        <authorList>
            <person name="Mu Y."/>
        </authorList>
    </citation>
    <scope>NUCLEOTIDE SEQUENCE [LARGE SCALE GENOMIC DNA]</scope>
    <source>
        <strain evidence="6 7">CB3</strain>
    </source>
</reference>